<dbReference type="GO" id="GO:0006355">
    <property type="term" value="P:regulation of DNA-templated transcription"/>
    <property type="evidence" value="ECO:0007669"/>
    <property type="project" value="InterPro"/>
</dbReference>
<dbReference type="InterPro" id="IPR036388">
    <property type="entry name" value="WH-like_DNA-bd_sf"/>
</dbReference>
<dbReference type="SUPFAM" id="SSF52172">
    <property type="entry name" value="CheY-like"/>
    <property type="match status" value="1"/>
</dbReference>
<dbReference type="InterPro" id="IPR001867">
    <property type="entry name" value="OmpR/PhoB-type_DNA-bd"/>
</dbReference>
<dbReference type="EMBL" id="FOMT01000004">
    <property type="protein sequence ID" value="SFE88235.1"/>
    <property type="molecule type" value="Genomic_DNA"/>
</dbReference>
<dbReference type="InterPro" id="IPR016032">
    <property type="entry name" value="Sig_transdc_resp-reg_C-effctor"/>
</dbReference>
<dbReference type="PANTHER" id="PTHR48111">
    <property type="entry name" value="REGULATOR OF RPOS"/>
    <property type="match status" value="1"/>
</dbReference>
<gene>
    <name evidence="10" type="ORF">SAMN05216378_4443</name>
</gene>
<dbReference type="InterPro" id="IPR039420">
    <property type="entry name" value="WalR-like"/>
</dbReference>
<evidence type="ECO:0000256" key="5">
    <source>
        <dbReference type="ARBA" id="ARBA00023163"/>
    </source>
</evidence>
<dbReference type="PROSITE" id="PS51755">
    <property type="entry name" value="OMPR_PHOB"/>
    <property type="match status" value="1"/>
</dbReference>
<evidence type="ECO:0000256" key="3">
    <source>
        <dbReference type="ARBA" id="ARBA00023015"/>
    </source>
</evidence>
<dbReference type="SMART" id="SM00448">
    <property type="entry name" value="REC"/>
    <property type="match status" value="1"/>
</dbReference>
<feature type="domain" description="OmpR/PhoB-type" evidence="9">
    <location>
        <begin position="125"/>
        <end position="223"/>
    </location>
</feature>
<protein>
    <submittedName>
        <fullName evidence="10">DNA-binding response regulator, OmpR family, contains REC and winged-helix (WHTH) domain</fullName>
    </submittedName>
</protein>
<sequence>MRILIVEDERPLRDAIATVLKEESYQVDEADNGLEGLYLAEQRIHDLIILDIMLPGMDGVAVLQELRKKGLAMPILLLTAKDGVEDRVLGLDAGADDYMIKPFAMRELLARLRVLMRRQLRGAKDGELTYGSLSVKCHFMEGYASGEPLKLTAKEFELMEFLLLNREQILTKEHLLDRVWGIDSDASPGVVDVYVHYLRKKLTPSGCDRYIHTIRGVGYMLKEKIS</sequence>
<dbReference type="SUPFAM" id="SSF46894">
    <property type="entry name" value="C-terminal effector domain of the bipartite response regulators"/>
    <property type="match status" value="1"/>
</dbReference>
<evidence type="ECO:0000256" key="1">
    <source>
        <dbReference type="ARBA" id="ARBA00022553"/>
    </source>
</evidence>
<dbReference type="FunFam" id="3.40.50.2300:FF:000001">
    <property type="entry name" value="DNA-binding response regulator PhoB"/>
    <property type="match status" value="1"/>
</dbReference>
<dbReference type="PANTHER" id="PTHR48111:SF22">
    <property type="entry name" value="REGULATOR OF RPOS"/>
    <property type="match status" value="1"/>
</dbReference>
<keyword evidence="5" id="KW-0804">Transcription</keyword>
<keyword evidence="3" id="KW-0805">Transcription regulation</keyword>
<dbReference type="InterPro" id="IPR011006">
    <property type="entry name" value="CheY-like_superfamily"/>
</dbReference>
<dbReference type="CDD" id="cd00383">
    <property type="entry name" value="trans_reg_C"/>
    <property type="match status" value="1"/>
</dbReference>
<keyword evidence="1 6" id="KW-0597">Phosphoprotein</keyword>
<dbReference type="Proteomes" id="UP000198855">
    <property type="component" value="Unassembled WGS sequence"/>
</dbReference>
<dbReference type="Gene3D" id="6.10.250.690">
    <property type="match status" value="1"/>
</dbReference>
<accession>A0A1I2E5V9</accession>
<evidence type="ECO:0000259" key="9">
    <source>
        <dbReference type="PROSITE" id="PS51755"/>
    </source>
</evidence>
<evidence type="ECO:0000313" key="11">
    <source>
        <dbReference type="Proteomes" id="UP000198855"/>
    </source>
</evidence>
<dbReference type="RefSeq" id="WP_091188593.1">
    <property type="nucleotide sequence ID" value="NZ_FOMT01000004.1"/>
</dbReference>
<evidence type="ECO:0000256" key="2">
    <source>
        <dbReference type="ARBA" id="ARBA00023012"/>
    </source>
</evidence>
<dbReference type="OrthoDB" id="9790442at2"/>
<keyword evidence="2" id="KW-0902">Two-component regulatory system</keyword>
<name>A0A1I2E5V9_9BACL</name>
<dbReference type="Pfam" id="PF00072">
    <property type="entry name" value="Response_reg"/>
    <property type="match status" value="1"/>
</dbReference>
<proteinExistence type="predicted"/>
<feature type="DNA-binding region" description="OmpR/PhoB-type" evidence="7">
    <location>
        <begin position="125"/>
        <end position="223"/>
    </location>
</feature>
<dbReference type="PROSITE" id="PS50110">
    <property type="entry name" value="RESPONSE_REGULATORY"/>
    <property type="match status" value="1"/>
</dbReference>
<keyword evidence="4 7" id="KW-0238">DNA-binding</keyword>
<dbReference type="GO" id="GO:0005829">
    <property type="term" value="C:cytosol"/>
    <property type="evidence" value="ECO:0007669"/>
    <property type="project" value="TreeGrafter"/>
</dbReference>
<dbReference type="Pfam" id="PF00486">
    <property type="entry name" value="Trans_reg_C"/>
    <property type="match status" value="1"/>
</dbReference>
<dbReference type="InterPro" id="IPR001789">
    <property type="entry name" value="Sig_transdc_resp-reg_receiver"/>
</dbReference>
<dbReference type="AlphaFoldDB" id="A0A1I2E5V9"/>
<feature type="domain" description="Response regulatory" evidence="8">
    <location>
        <begin position="2"/>
        <end position="116"/>
    </location>
</feature>
<keyword evidence="11" id="KW-1185">Reference proteome</keyword>
<dbReference type="GO" id="GO:0000976">
    <property type="term" value="F:transcription cis-regulatory region binding"/>
    <property type="evidence" value="ECO:0007669"/>
    <property type="project" value="TreeGrafter"/>
</dbReference>
<dbReference type="GO" id="GO:0000156">
    <property type="term" value="F:phosphorelay response regulator activity"/>
    <property type="evidence" value="ECO:0007669"/>
    <property type="project" value="TreeGrafter"/>
</dbReference>
<reference evidence="11" key="1">
    <citation type="submission" date="2016-10" db="EMBL/GenBank/DDBJ databases">
        <authorList>
            <person name="Varghese N."/>
            <person name="Submissions S."/>
        </authorList>
    </citation>
    <scope>NUCLEOTIDE SEQUENCE [LARGE SCALE GENOMIC DNA]</scope>
    <source>
        <strain evidence="11">CGMCC 1.10784</strain>
    </source>
</reference>
<dbReference type="GO" id="GO:0032993">
    <property type="term" value="C:protein-DNA complex"/>
    <property type="evidence" value="ECO:0007669"/>
    <property type="project" value="TreeGrafter"/>
</dbReference>
<dbReference type="SMART" id="SM00862">
    <property type="entry name" value="Trans_reg_C"/>
    <property type="match status" value="1"/>
</dbReference>
<evidence type="ECO:0000313" key="10">
    <source>
        <dbReference type="EMBL" id="SFE88235.1"/>
    </source>
</evidence>
<evidence type="ECO:0000256" key="4">
    <source>
        <dbReference type="ARBA" id="ARBA00023125"/>
    </source>
</evidence>
<dbReference type="Gene3D" id="3.40.50.2300">
    <property type="match status" value="1"/>
</dbReference>
<organism evidence="10 11">
    <name type="scientific">Paenibacillus catalpae</name>
    <dbReference type="NCBI Taxonomy" id="1045775"/>
    <lineage>
        <taxon>Bacteria</taxon>
        <taxon>Bacillati</taxon>
        <taxon>Bacillota</taxon>
        <taxon>Bacilli</taxon>
        <taxon>Bacillales</taxon>
        <taxon>Paenibacillaceae</taxon>
        <taxon>Paenibacillus</taxon>
    </lineage>
</organism>
<evidence type="ECO:0000259" key="8">
    <source>
        <dbReference type="PROSITE" id="PS50110"/>
    </source>
</evidence>
<evidence type="ECO:0000256" key="6">
    <source>
        <dbReference type="PROSITE-ProRule" id="PRU00169"/>
    </source>
</evidence>
<dbReference type="STRING" id="1045775.SAMN05216378_4443"/>
<feature type="modified residue" description="4-aspartylphosphate" evidence="6">
    <location>
        <position position="51"/>
    </location>
</feature>
<evidence type="ECO:0000256" key="7">
    <source>
        <dbReference type="PROSITE-ProRule" id="PRU01091"/>
    </source>
</evidence>
<dbReference type="Gene3D" id="1.10.10.10">
    <property type="entry name" value="Winged helix-like DNA-binding domain superfamily/Winged helix DNA-binding domain"/>
    <property type="match status" value="1"/>
</dbReference>